<dbReference type="InterPro" id="IPR006597">
    <property type="entry name" value="Sel1-like"/>
</dbReference>
<keyword evidence="9" id="KW-1185">Reference proteome</keyword>
<gene>
    <name evidence="8" type="ORF">FBUS_08258</name>
</gene>
<comment type="caution">
    <text evidence="8">The sequence shown here is derived from an EMBL/GenBank/DDBJ whole genome shotgun (WGS) entry which is preliminary data.</text>
</comment>
<organism evidence="8 9">
    <name type="scientific">Fasciolopsis buskii</name>
    <dbReference type="NCBI Taxonomy" id="27845"/>
    <lineage>
        <taxon>Eukaryota</taxon>
        <taxon>Metazoa</taxon>
        <taxon>Spiralia</taxon>
        <taxon>Lophotrochozoa</taxon>
        <taxon>Platyhelminthes</taxon>
        <taxon>Trematoda</taxon>
        <taxon>Digenea</taxon>
        <taxon>Plagiorchiida</taxon>
        <taxon>Echinostomata</taxon>
        <taxon>Echinostomatoidea</taxon>
        <taxon>Fasciolidae</taxon>
        <taxon>Fasciolopsis</taxon>
    </lineage>
</organism>
<name>A0A8E0RPZ9_9TREM</name>
<comment type="subcellular location">
    <subcellularLocation>
        <location evidence="1">Cytoplasm</location>
    </subcellularLocation>
</comment>
<dbReference type="AlphaFoldDB" id="A0A8E0RPZ9"/>
<evidence type="ECO:0000313" key="8">
    <source>
        <dbReference type="EMBL" id="KAA0188328.1"/>
    </source>
</evidence>
<dbReference type="PANTHER" id="PTHR44554:SF1">
    <property type="entry name" value="LRP2-BINDING PROTEIN"/>
    <property type="match status" value="1"/>
</dbReference>
<dbReference type="GO" id="GO:0005737">
    <property type="term" value="C:cytoplasm"/>
    <property type="evidence" value="ECO:0007669"/>
    <property type="project" value="UniProtKB-SubCell"/>
</dbReference>
<dbReference type="Pfam" id="PF08238">
    <property type="entry name" value="Sel1"/>
    <property type="match status" value="5"/>
</dbReference>
<keyword evidence="2" id="KW-0963">Cytoplasm</keyword>
<keyword evidence="4 7" id="KW-0802">TPR repeat</keyword>
<dbReference type="Gene3D" id="1.25.40.10">
    <property type="entry name" value="Tetratricopeptide repeat domain"/>
    <property type="match status" value="1"/>
</dbReference>
<comment type="function">
    <text evidence="5">May act as an adapter that regulates LRP2 function.</text>
</comment>
<dbReference type="InterPro" id="IPR011990">
    <property type="entry name" value="TPR-like_helical_dom_sf"/>
</dbReference>
<evidence type="ECO:0000256" key="1">
    <source>
        <dbReference type="ARBA" id="ARBA00004496"/>
    </source>
</evidence>
<dbReference type="InterPro" id="IPR052323">
    <property type="entry name" value="LRP2-binding"/>
</dbReference>
<dbReference type="SMART" id="SM00671">
    <property type="entry name" value="SEL1"/>
    <property type="match status" value="5"/>
</dbReference>
<evidence type="ECO:0000256" key="2">
    <source>
        <dbReference type="ARBA" id="ARBA00022490"/>
    </source>
</evidence>
<evidence type="ECO:0000256" key="4">
    <source>
        <dbReference type="ARBA" id="ARBA00022803"/>
    </source>
</evidence>
<proteinExistence type="predicted"/>
<sequence length="373" mass="42382">MDDLLSGLPKDIPAAKLPQASFRITKEILERDEKFDPETLNYEIVDSVLEDVLYSRIERGDRQAPFQLGQIYFEKKEYKLAWKYFQMAMNDYEDPRAKYQTGVMLYDNLVESQSGDDTQNPQVVACQMFEELLQLKFGPQYPDGQRELVYHAAYNLGRAYHQGFGVYPSDEKAEEYFLLAANDGDKHACIYAQTALGYFYAGPSKRDLKKSFYWHTEACGNGSVESQCAIGVMYLYGLGVGQDWTSALICLSEAASLGSLYAKASLVYLYYKRKMFTNAAALASKIIYFIKDSECSTAECLNSFQLRAKAMACFIYARCLHQGLGVAKDESQAMTLYSKVSFTCPNCRDLLIQYLKKMTSCFVIICDFNGMHF</sequence>
<evidence type="ECO:0000313" key="9">
    <source>
        <dbReference type="Proteomes" id="UP000728185"/>
    </source>
</evidence>
<keyword evidence="3" id="KW-0677">Repeat</keyword>
<evidence type="ECO:0000256" key="3">
    <source>
        <dbReference type="ARBA" id="ARBA00022737"/>
    </source>
</evidence>
<accession>A0A8E0RPZ9</accession>
<evidence type="ECO:0000256" key="5">
    <source>
        <dbReference type="ARBA" id="ARBA00037614"/>
    </source>
</evidence>
<dbReference type="SUPFAM" id="SSF81901">
    <property type="entry name" value="HCP-like"/>
    <property type="match status" value="1"/>
</dbReference>
<evidence type="ECO:0000256" key="7">
    <source>
        <dbReference type="PROSITE-ProRule" id="PRU00339"/>
    </source>
</evidence>
<dbReference type="InterPro" id="IPR019734">
    <property type="entry name" value="TPR_rpt"/>
</dbReference>
<dbReference type="Proteomes" id="UP000728185">
    <property type="component" value="Unassembled WGS sequence"/>
</dbReference>
<feature type="repeat" description="TPR" evidence="7">
    <location>
        <begin position="62"/>
        <end position="95"/>
    </location>
</feature>
<evidence type="ECO:0000256" key="6">
    <source>
        <dbReference type="ARBA" id="ARBA00039954"/>
    </source>
</evidence>
<protein>
    <recommendedName>
        <fullName evidence="6">LRP2-binding protein</fullName>
    </recommendedName>
</protein>
<reference evidence="8" key="1">
    <citation type="submission" date="2019-05" db="EMBL/GenBank/DDBJ databases">
        <title>Annotation for the trematode Fasciolopsis buski.</title>
        <authorList>
            <person name="Choi Y.-J."/>
        </authorList>
    </citation>
    <scope>NUCLEOTIDE SEQUENCE</scope>
    <source>
        <strain evidence="8">HT</strain>
        <tissue evidence="8">Whole worm</tissue>
    </source>
</reference>
<dbReference type="EMBL" id="LUCM01008479">
    <property type="protein sequence ID" value="KAA0188328.1"/>
    <property type="molecule type" value="Genomic_DNA"/>
</dbReference>
<dbReference type="PANTHER" id="PTHR44554">
    <property type="entry name" value="LRP2-BINDING PROTEIN"/>
    <property type="match status" value="1"/>
</dbReference>
<dbReference type="OrthoDB" id="2384430at2759"/>
<dbReference type="PROSITE" id="PS50005">
    <property type="entry name" value="TPR"/>
    <property type="match status" value="1"/>
</dbReference>